<dbReference type="STRING" id="1470563.SAMN05444000_1176"/>
<evidence type="ECO:0000313" key="1">
    <source>
        <dbReference type="EMBL" id="SHK00675.1"/>
    </source>
</evidence>
<organism evidence="1 2">
    <name type="scientific">Shimia gijangensis</name>
    <dbReference type="NCBI Taxonomy" id="1470563"/>
    <lineage>
        <taxon>Bacteria</taxon>
        <taxon>Pseudomonadati</taxon>
        <taxon>Pseudomonadota</taxon>
        <taxon>Alphaproteobacteria</taxon>
        <taxon>Rhodobacterales</taxon>
        <taxon>Roseobacteraceae</taxon>
    </lineage>
</organism>
<dbReference type="OrthoDB" id="7862028at2"/>
<evidence type="ECO:0000313" key="2">
    <source>
        <dbReference type="Proteomes" id="UP000183982"/>
    </source>
</evidence>
<sequence length="135" mass="15105">MGKWLTVFTALGGAYAGPATAGDLKEVLTVPSGYEFHLQEMLFETRQDNSEVARFRYVMPIIGQEGVTFDDVEFDFLFLCEVEALRSLEKQSKTVDQVIISLSDRETEFGATTSVATQFFEAYSVKDGSCIWEGF</sequence>
<proteinExistence type="predicted"/>
<dbReference type="InterPro" id="IPR045467">
    <property type="entry name" value="DUF6497"/>
</dbReference>
<dbReference type="AlphaFoldDB" id="A0A1M6NY73"/>
<name>A0A1M6NY73_9RHOB</name>
<evidence type="ECO:0008006" key="3">
    <source>
        <dbReference type="Google" id="ProtNLM"/>
    </source>
</evidence>
<reference evidence="2" key="1">
    <citation type="submission" date="2016-11" db="EMBL/GenBank/DDBJ databases">
        <authorList>
            <person name="Varghese N."/>
            <person name="Submissions S."/>
        </authorList>
    </citation>
    <scope>NUCLEOTIDE SEQUENCE [LARGE SCALE GENOMIC DNA]</scope>
    <source>
        <strain evidence="2">DSM 100564</strain>
    </source>
</reference>
<keyword evidence="2" id="KW-1185">Reference proteome</keyword>
<dbReference type="RefSeq" id="WP_073254227.1">
    <property type="nucleotide sequence ID" value="NZ_FQZQ01000017.1"/>
</dbReference>
<dbReference type="Pfam" id="PF20107">
    <property type="entry name" value="DUF6497"/>
    <property type="match status" value="1"/>
</dbReference>
<dbReference type="Proteomes" id="UP000183982">
    <property type="component" value="Unassembled WGS sequence"/>
</dbReference>
<dbReference type="EMBL" id="FQZQ01000017">
    <property type="protein sequence ID" value="SHK00675.1"/>
    <property type="molecule type" value="Genomic_DNA"/>
</dbReference>
<accession>A0A1M6NY73</accession>
<protein>
    <recommendedName>
        <fullName evidence="3">Acetolactate synthase</fullName>
    </recommendedName>
</protein>
<gene>
    <name evidence="1" type="ORF">SAMN05444000_1176</name>
</gene>